<dbReference type="InterPro" id="IPR016181">
    <property type="entry name" value="Acyl_CoA_acyltransferase"/>
</dbReference>
<dbReference type="GO" id="GO:0016740">
    <property type="term" value="F:transferase activity"/>
    <property type="evidence" value="ECO:0007669"/>
    <property type="project" value="UniProtKB-KW"/>
</dbReference>
<sequence length="386" mass="44241">MCPSPILFDSHSFERIDWPRTPDGDYAKRFLLPLSRRPIDAFVPNIKADLYALRLNDTVLPVTVNDTEYDNSYVCSPYTHYASYARQELYLLRSGAARFWLRGATHALALLLKASRFNRAVHVNNWLLSTNLYPELGADETEEAFRLLLARFPQHTIVFRSLCRTINGDLMDRLQRRGFRLVPSRQVYLWRGSGPLAPNAKARWLLKRDYALLDKHGYEPVGPESLKPEDMPRLAELYRALYLDKYSYYNPQFGDAFFELVRSGKLLELHALRHKESGRLDAVLGCYDRGGVMTTPVFGYDTSLPQQTGLYRMLSAVLLDIAAAKGLLLHESSGAAQFKRNRGAVAEIEYSAVYDRHLPVDRRMGWFVLERLLNGVGVPLMEKYKL</sequence>
<proteinExistence type="predicted"/>
<comment type="caution">
    <text evidence="1">The sequence shown here is derived from an EMBL/GenBank/DDBJ whole genome shotgun (WGS) entry which is preliminary data.</text>
</comment>
<evidence type="ECO:0000313" key="2">
    <source>
        <dbReference type="Proteomes" id="UP000247476"/>
    </source>
</evidence>
<dbReference type="Proteomes" id="UP000247476">
    <property type="component" value="Unassembled WGS sequence"/>
</dbReference>
<keyword evidence="2" id="KW-1185">Reference proteome</keyword>
<dbReference type="EMBL" id="QJVJ01000003">
    <property type="protein sequence ID" value="PYI55507.1"/>
    <property type="molecule type" value="Genomic_DNA"/>
</dbReference>
<gene>
    <name evidence="1" type="ORF">DLM86_07170</name>
</gene>
<reference evidence="1 2" key="1">
    <citation type="submission" date="2018-05" db="EMBL/GenBank/DDBJ databases">
        <title>Paenibacillus flagellatus sp. nov., isolated from selenium mineral soil.</title>
        <authorList>
            <person name="Dai X."/>
        </authorList>
    </citation>
    <scope>NUCLEOTIDE SEQUENCE [LARGE SCALE GENOMIC DNA]</scope>
    <source>
        <strain evidence="1 2">DXL2</strain>
    </source>
</reference>
<evidence type="ECO:0000313" key="1">
    <source>
        <dbReference type="EMBL" id="PYI55507.1"/>
    </source>
</evidence>
<dbReference type="RefSeq" id="WP_110839309.1">
    <property type="nucleotide sequence ID" value="NZ_QJVJ01000003.1"/>
</dbReference>
<accession>A0A2V5KUE0</accession>
<keyword evidence="1" id="KW-0808">Transferase</keyword>
<dbReference type="OrthoDB" id="9809725at2"/>
<name>A0A2V5KUE0_9BACL</name>
<organism evidence="1 2">
    <name type="scientific">Paenibacillus flagellatus</name>
    <dbReference type="NCBI Taxonomy" id="2211139"/>
    <lineage>
        <taxon>Bacteria</taxon>
        <taxon>Bacillati</taxon>
        <taxon>Bacillota</taxon>
        <taxon>Bacilli</taxon>
        <taxon>Bacillales</taxon>
        <taxon>Paenibacillaceae</taxon>
        <taxon>Paenibacillus</taxon>
    </lineage>
</organism>
<dbReference type="AlphaFoldDB" id="A0A2V5KUE0"/>
<dbReference type="SUPFAM" id="SSF55729">
    <property type="entry name" value="Acyl-CoA N-acyltransferases (Nat)"/>
    <property type="match status" value="1"/>
</dbReference>
<protein>
    <submittedName>
        <fullName evidence="1">GNAT family N-acetyltransferase</fullName>
    </submittedName>
</protein>